<evidence type="ECO:0000256" key="14">
    <source>
        <dbReference type="SAM" id="MobiDB-lite"/>
    </source>
</evidence>
<dbReference type="Gene3D" id="3.40.30.10">
    <property type="entry name" value="Glutaredoxin"/>
    <property type="match status" value="1"/>
</dbReference>
<dbReference type="EMBL" id="AP008231">
    <property type="protein sequence ID" value="BAD80477.1"/>
    <property type="molecule type" value="Genomic_DNA"/>
</dbReference>
<dbReference type="InterPro" id="IPR036249">
    <property type="entry name" value="Thioredoxin-like_sf"/>
</dbReference>
<dbReference type="PANTHER" id="PTHR42801:SF4">
    <property type="entry name" value="AHPC_TSA FAMILY PROTEIN"/>
    <property type="match status" value="1"/>
</dbReference>
<dbReference type="GO" id="GO:0008379">
    <property type="term" value="F:thioredoxin peroxidase activity"/>
    <property type="evidence" value="ECO:0007669"/>
    <property type="project" value="TreeGrafter"/>
</dbReference>
<accession>A0A0H3K500</accession>
<keyword evidence="5" id="KW-0049">Antioxidant</keyword>
<dbReference type="SUPFAM" id="SSF52833">
    <property type="entry name" value="Thioredoxin-like"/>
    <property type="match status" value="1"/>
</dbReference>
<evidence type="ECO:0000256" key="10">
    <source>
        <dbReference type="ARBA" id="ARBA00038489"/>
    </source>
</evidence>
<dbReference type="eggNOG" id="COG1225">
    <property type="taxonomic scope" value="Bacteria"/>
</dbReference>
<evidence type="ECO:0000256" key="6">
    <source>
        <dbReference type="ARBA" id="ARBA00023002"/>
    </source>
</evidence>
<dbReference type="GeneID" id="72430677"/>
<evidence type="ECO:0000256" key="7">
    <source>
        <dbReference type="ARBA" id="ARBA00023157"/>
    </source>
</evidence>
<dbReference type="CDD" id="cd03017">
    <property type="entry name" value="PRX_BCP"/>
    <property type="match status" value="1"/>
</dbReference>
<evidence type="ECO:0000256" key="12">
    <source>
        <dbReference type="ARBA" id="ARBA00049091"/>
    </source>
</evidence>
<evidence type="ECO:0000259" key="15">
    <source>
        <dbReference type="PROSITE" id="PS51352"/>
    </source>
</evidence>
<dbReference type="NCBIfam" id="NF006960">
    <property type="entry name" value="PRK09437.1"/>
    <property type="match status" value="1"/>
</dbReference>
<keyword evidence="6" id="KW-0560">Oxidoreductase</keyword>
<dbReference type="AlphaFoldDB" id="A0A0H3K500"/>
<dbReference type="InterPro" id="IPR000866">
    <property type="entry name" value="AhpC/TSA"/>
</dbReference>
<dbReference type="GO" id="GO:0005737">
    <property type="term" value="C:cytoplasm"/>
    <property type="evidence" value="ECO:0007669"/>
    <property type="project" value="TreeGrafter"/>
</dbReference>
<keyword evidence="7" id="KW-1015">Disulfide bond</keyword>
<dbReference type="InterPro" id="IPR024706">
    <property type="entry name" value="Peroxiredoxin_AhpC-typ"/>
</dbReference>
<dbReference type="FunFam" id="3.40.30.10:FF:000007">
    <property type="entry name" value="Thioredoxin-dependent thiol peroxidase"/>
    <property type="match status" value="1"/>
</dbReference>
<dbReference type="Pfam" id="PF00578">
    <property type="entry name" value="AhpC-TSA"/>
    <property type="match status" value="1"/>
</dbReference>
<dbReference type="GO" id="GO:0045454">
    <property type="term" value="P:cell redox homeostasis"/>
    <property type="evidence" value="ECO:0007669"/>
    <property type="project" value="TreeGrafter"/>
</dbReference>
<comment type="similarity">
    <text evidence="10">Belongs to the peroxiredoxin family. BCP/PrxQ subfamily.</text>
</comment>
<proteinExistence type="inferred from homology"/>
<dbReference type="PANTHER" id="PTHR42801">
    <property type="entry name" value="THIOREDOXIN-DEPENDENT PEROXIDE REDUCTASE"/>
    <property type="match status" value="1"/>
</dbReference>
<comment type="catalytic activity">
    <reaction evidence="12">
        <text>a hydroperoxide + [thioredoxin]-dithiol = an alcohol + [thioredoxin]-disulfide + H2O</text>
        <dbReference type="Rhea" id="RHEA:62620"/>
        <dbReference type="Rhea" id="RHEA-COMP:10698"/>
        <dbReference type="Rhea" id="RHEA-COMP:10700"/>
        <dbReference type="ChEBI" id="CHEBI:15377"/>
        <dbReference type="ChEBI" id="CHEBI:29950"/>
        <dbReference type="ChEBI" id="CHEBI:30879"/>
        <dbReference type="ChEBI" id="CHEBI:35924"/>
        <dbReference type="ChEBI" id="CHEBI:50058"/>
        <dbReference type="EC" id="1.11.1.24"/>
    </reaction>
</comment>
<evidence type="ECO:0000256" key="8">
    <source>
        <dbReference type="ARBA" id="ARBA00023284"/>
    </source>
</evidence>
<evidence type="ECO:0000256" key="1">
    <source>
        <dbReference type="ARBA" id="ARBA00003330"/>
    </source>
</evidence>
<keyword evidence="4" id="KW-0575">Peroxidase</keyword>
<reference evidence="16 17" key="1">
    <citation type="journal article" date="2007" name="Photosyn. Res.">
        <title>Complete nucleotide sequence of the freshwater unicellular cyanobacterium Synechococcus elongatus PCC 6301 chromosome: gene content and organization.</title>
        <authorList>
            <person name="Sugita C."/>
            <person name="Ogata K."/>
            <person name="Shikata M."/>
            <person name="Jikuya H."/>
            <person name="Takano J."/>
            <person name="Furumichi M."/>
            <person name="Kanehisa M."/>
            <person name="Omata T."/>
            <person name="Sugiura M."/>
            <person name="Sugita M."/>
        </authorList>
    </citation>
    <scope>NUCLEOTIDE SEQUENCE [LARGE SCALE GENOMIC DNA]</scope>
    <source>
        <strain evidence="17">ATCC 27144 / PCC 6301 / SAUG 1402/1</strain>
    </source>
</reference>
<dbReference type="PROSITE" id="PS51352">
    <property type="entry name" value="THIOREDOXIN_2"/>
    <property type="match status" value="1"/>
</dbReference>
<dbReference type="GO" id="GO:0034599">
    <property type="term" value="P:cellular response to oxidative stress"/>
    <property type="evidence" value="ECO:0007669"/>
    <property type="project" value="TreeGrafter"/>
</dbReference>
<evidence type="ECO:0000256" key="9">
    <source>
        <dbReference type="ARBA" id="ARBA00032824"/>
    </source>
</evidence>
<dbReference type="RefSeq" id="WP_011244597.1">
    <property type="nucleotide sequence ID" value="NC_006576.1"/>
</dbReference>
<evidence type="ECO:0000256" key="13">
    <source>
        <dbReference type="PIRSR" id="PIRSR000239-1"/>
    </source>
</evidence>
<dbReference type="Proteomes" id="UP000001175">
    <property type="component" value="Chromosome"/>
</dbReference>
<dbReference type="EC" id="1.11.1.24" evidence="3"/>
<feature type="region of interest" description="Disordered" evidence="14">
    <location>
        <begin position="1"/>
        <end position="20"/>
    </location>
</feature>
<evidence type="ECO:0000256" key="4">
    <source>
        <dbReference type="ARBA" id="ARBA00022559"/>
    </source>
</evidence>
<feature type="active site" description="Cysteine sulfenic acid (-SOH) intermediate; for peroxidase activity" evidence="13">
    <location>
        <position position="45"/>
    </location>
</feature>
<comment type="function">
    <text evidence="1">Thiol-specific peroxidase that catalyzes the reduction of hydrogen peroxide and organic hydroperoxides to water and alcohols, respectively. Plays a role in cell protection against oxidative stress by detoxifying peroxides and as sensor of hydrogen peroxide-mediated signaling events.</text>
</comment>
<dbReference type="PIRSF" id="PIRSF000239">
    <property type="entry name" value="AHPC"/>
    <property type="match status" value="1"/>
</dbReference>
<evidence type="ECO:0000256" key="3">
    <source>
        <dbReference type="ARBA" id="ARBA00013017"/>
    </source>
</evidence>
<dbReference type="KEGG" id="syc:syc2287_c"/>
<dbReference type="InterPro" id="IPR013766">
    <property type="entry name" value="Thioredoxin_domain"/>
</dbReference>
<sequence>MPLQVGDRAPDFTLPDQQGNPVSLTDLRGQRVVIYFYPKDDTPGCTKEACGFRDDFSLFEQAGIVVLGVSKDPASKHQKFIAKYELPFTLLTDADAAVASAYDSYGLKKFMGREYMGMMRHTYVIDVEGKIEQIYTKVKPETHARQILTDLGVAVAE</sequence>
<organism evidence="16 17">
    <name type="scientific">Synechococcus sp. (strain ATCC 27144 / PCC 6301 / SAUG 1402/1)</name>
    <name type="common">Anacystis nidulans</name>
    <dbReference type="NCBI Taxonomy" id="269084"/>
    <lineage>
        <taxon>Bacteria</taxon>
        <taxon>Bacillati</taxon>
        <taxon>Cyanobacteriota</taxon>
        <taxon>Cyanophyceae</taxon>
        <taxon>Synechococcales</taxon>
        <taxon>Synechococcaceae</taxon>
        <taxon>Synechococcus</taxon>
    </lineage>
</organism>
<evidence type="ECO:0000313" key="16">
    <source>
        <dbReference type="EMBL" id="BAD80477.1"/>
    </source>
</evidence>
<feature type="domain" description="Thioredoxin" evidence="15">
    <location>
        <begin position="3"/>
        <end position="153"/>
    </location>
</feature>
<keyword evidence="8" id="KW-0676">Redox-active center</keyword>
<gene>
    <name evidence="16" type="primary">bcp</name>
    <name evidence="16" type="ordered locus">syc2287_c</name>
</gene>
<name>A0A0H3K500_SYNP6</name>
<comment type="subunit">
    <text evidence="2">Monomer.</text>
</comment>
<evidence type="ECO:0000256" key="2">
    <source>
        <dbReference type="ARBA" id="ARBA00011245"/>
    </source>
</evidence>
<protein>
    <recommendedName>
        <fullName evidence="3">thioredoxin-dependent peroxiredoxin</fullName>
        <ecNumber evidence="3">1.11.1.24</ecNumber>
    </recommendedName>
    <alternativeName>
        <fullName evidence="11">Bacterioferritin comigratory protein</fullName>
    </alternativeName>
    <alternativeName>
        <fullName evidence="9">Thioredoxin peroxidase</fullName>
    </alternativeName>
</protein>
<evidence type="ECO:0000313" key="17">
    <source>
        <dbReference type="Proteomes" id="UP000001175"/>
    </source>
</evidence>
<evidence type="ECO:0000256" key="11">
    <source>
        <dbReference type="ARBA" id="ARBA00041373"/>
    </source>
</evidence>
<dbReference type="InterPro" id="IPR050924">
    <property type="entry name" value="Peroxiredoxin_BCP/PrxQ"/>
</dbReference>
<evidence type="ECO:0000256" key="5">
    <source>
        <dbReference type="ARBA" id="ARBA00022862"/>
    </source>
</evidence>